<feature type="DNA-binding region" description="Homeobox" evidence="5">
    <location>
        <begin position="273"/>
        <end position="332"/>
    </location>
</feature>
<evidence type="ECO:0000256" key="5">
    <source>
        <dbReference type="PROSITE-ProRule" id="PRU00108"/>
    </source>
</evidence>
<evidence type="ECO:0000259" key="9">
    <source>
        <dbReference type="PROSITE" id="PS50071"/>
    </source>
</evidence>
<dbReference type="InterPro" id="IPR001356">
    <property type="entry name" value="HD"/>
</dbReference>
<organism evidence="11 12">
    <name type="scientific">Limulus polyphemus</name>
    <name type="common">Atlantic horseshoe crab</name>
    <dbReference type="NCBI Taxonomy" id="6850"/>
    <lineage>
        <taxon>Eukaryota</taxon>
        <taxon>Metazoa</taxon>
        <taxon>Ecdysozoa</taxon>
        <taxon>Arthropoda</taxon>
        <taxon>Chelicerata</taxon>
        <taxon>Merostomata</taxon>
        <taxon>Xiphosura</taxon>
        <taxon>Limulidae</taxon>
        <taxon>Limulus</taxon>
    </lineage>
</organism>
<dbReference type="SUPFAM" id="SSF46689">
    <property type="entry name" value="Homeodomain-like"/>
    <property type="match status" value="1"/>
</dbReference>
<dbReference type="PROSITE" id="PS51179">
    <property type="entry name" value="POU_3"/>
    <property type="match status" value="1"/>
</dbReference>
<keyword evidence="4 5" id="KW-0539">Nucleus</keyword>
<keyword evidence="2 5" id="KW-0238">DNA-binding</keyword>
<dbReference type="Gene3D" id="1.10.10.60">
    <property type="entry name" value="Homeodomain-like"/>
    <property type="match status" value="1"/>
</dbReference>
<evidence type="ECO:0000256" key="6">
    <source>
        <dbReference type="RuleBase" id="RU000682"/>
    </source>
</evidence>
<dbReference type="RefSeq" id="XP_013789502.1">
    <property type="nucleotide sequence ID" value="XM_013934048.1"/>
</dbReference>
<protein>
    <recommendedName>
        <fullName evidence="7">POU domain protein</fullName>
    </recommendedName>
</protein>
<dbReference type="SUPFAM" id="SSF47413">
    <property type="entry name" value="lambda repressor-like DNA-binding domains"/>
    <property type="match status" value="1"/>
</dbReference>
<dbReference type="InterPro" id="IPR000327">
    <property type="entry name" value="POU_dom"/>
</dbReference>
<keyword evidence="11" id="KW-1185">Reference proteome</keyword>
<gene>
    <name evidence="12" type="primary">LOC106473361</name>
</gene>
<keyword evidence="3 5" id="KW-0371">Homeobox</keyword>
<dbReference type="InterPro" id="IPR009057">
    <property type="entry name" value="Homeodomain-like_sf"/>
</dbReference>
<dbReference type="PANTHER" id="PTHR11636">
    <property type="entry name" value="POU DOMAIN"/>
    <property type="match status" value="1"/>
</dbReference>
<dbReference type="Proteomes" id="UP000694941">
    <property type="component" value="Unplaced"/>
</dbReference>
<feature type="region of interest" description="Disordered" evidence="8">
    <location>
        <begin position="1"/>
        <end position="56"/>
    </location>
</feature>
<evidence type="ECO:0000313" key="11">
    <source>
        <dbReference type="Proteomes" id="UP000694941"/>
    </source>
</evidence>
<dbReference type="PROSITE" id="PS00465">
    <property type="entry name" value="POU_2"/>
    <property type="match status" value="1"/>
</dbReference>
<dbReference type="InterPro" id="IPR013847">
    <property type="entry name" value="POU"/>
</dbReference>
<evidence type="ECO:0000313" key="12">
    <source>
        <dbReference type="RefSeq" id="XP_013789502.1"/>
    </source>
</evidence>
<evidence type="ECO:0000256" key="2">
    <source>
        <dbReference type="ARBA" id="ARBA00023125"/>
    </source>
</evidence>
<dbReference type="Gene3D" id="1.10.260.40">
    <property type="entry name" value="lambda repressor-like DNA-binding domains"/>
    <property type="match status" value="1"/>
</dbReference>
<sequence length="389" mass="42547">MNGEPSCDTNEGSTALSDDHLQENDSEQAINLALSDEARGNEAIPKIRDQHTSSDEPAMVFRTPLAETPIALPISSPSLTPSAISTFSAANLVAAAAASQFSLSQAHLGSNFAGLQLSAEELSQLHQQQGLQALSQFLLLQPGQLPASIQAQLFLQTQSGPTSSYVKRQPQGTDHVDVMELEELEQFAKTFKQKRIKLGFTQGDVGLAMGKLYGNDFSQTTISRFEALNLSFKNMCKLKPLLQKWLENSDKSFSNDPMPVTNVHIVPETISRRRKKRTSIDTSVRFALENAFKEKPKPTSEDISQLADSLSLQREVVRVWFCNRRQKEKRINPSIPTTMSSPVTTTIPDAADSISNSPGHLPTTNTLVNTVPSVSDVITFPATSFFPSS</sequence>
<evidence type="ECO:0000256" key="4">
    <source>
        <dbReference type="ARBA" id="ARBA00023242"/>
    </source>
</evidence>
<comment type="similarity">
    <text evidence="7">Belongs to the POU transcription factor family.</text>
</comment>
<evidence type="ECO:0000256" key="7">
    <source>
        <dbReference type="RuleBase" id="RU361194"/>
    </source>
</evidence>
<dbReference type="GeneID" id="106473361"/>
<feature type="compositionally biased region" description="Basic and acidic residues" evidence="8">
    <location>
        <begin position="36"/>
        <end position="54"/>
    </location>
</feature>
<evidence type="ECO:0000256" key="3">
    <source>
        <dbReference type="ARBA" id="ARBA00023155"/>
    </source>
</evidence>
<feature type="domain" description="POU-specific" evidence="10">
    <location>
        <begin position="176"/>
        <end position="250"/>
    </location>
</feature>
<dbReference type="InterPro" id="IPR017970">
    <property type="entry name" value="Homeobox_CS"/>
</dbReference>
<feature type="compositionally biased region" description="Polar residues" evidence="8">
    <location>
        <begin position="7"/>
        <end position="16"/>
    </location>
</feature>
<proteinExistence type="inferred from homology"/>
<dbReference type="SMART" id="SM00389">
    <property type="entry name" value="HOX"/>
    <property type="match status" value="1"/>
</dbReference>
<dbReference type="SMART" id="SM00352">
    <property type="entry name" value="POU"/>
    <property type="match status" value="1"/>
</dbReference>
<dbReference type="PRINTS" id="PR00028">
    <property type="entry name" value="POUDOMAIN"/>
</dbReference>
<dbReference type="PROSITE" id="PS50071">
    <property type="entry name" value="HOMEOBOX_2"/>
    <property type="match status" value="1"/>
</dbReference>
<reference evidence="12" key="1">
    <citation type="submission" date="2025-08" db="UniProtKB">
        <authorList>
            <consortium name="RefSeq"/>
        </authorList>
    </citation>
    <scope>IDENTIFICATION</scope>
    <source>
        <tissue evidence="12">Muscle</tissue>
    </source>
</reference>
<dbReference type="CDD" id="cd00086">
    <property type="entry name" value="homeodomain"/>
    <property type="match status" value="1"/>
</dbReference>
<comment type="subcellular location">
    <subcellularLocation>
        <location evidence="1 5 6">Nucleus</location>
    </subcellularLocation>
</comment>
<accession>A0ABM1BVJ4</accession>
<dbReference type="PANTHER" id="PTHR11636:SF76">
    <property type="entry name" value="PROTEIN NUBBIN"/>
    <property type="match status" value="1"/>
</dbReference>
<dbReference type="Pfam" id="PF00046">
    <property type="entry name" value="Homeodomain"/>
    <property type="match status" value="1"/>
</dbReference>
<dbReference type="InterPro" id="IPR050255">
    <property type="entry name" value="POU_domain_TF"/>
</dbReference>
<evidence type="ECO:0000256" key="1">
    <source>
        <dbReference type="ARBA" id="ARBA00004123"/>
    </source>
</evidence>
<feature type="domain" description="Homeobox" evidence="9">
    <location>
        <begin position="271"/>
        <end position="331"/>
    </location>
</feature>
<name>A0ABM1BVJ4_LIMPO</name>
<evidence type="ECO:0000256" key="8">
    <source>
        <dbReference type="SAM" id="MobiDB-lite"/>
    </source>
</evidence>
<dbReference type="PROSITE" id="PS00035">
    <property type="entry name" value="POU_1"/>
    <property type="match status" value="1"/>
</dbReference>
<dbReference type="PROSITE" id="PS00027">
    <property type="entry name" value="HOMEOBOX_1"/>
    <property type="match status" value="1"/>
</dbReference>
<dbReference type="Pfam" id="PF00157">
    <property type="entry name" value="Pou"/>
    <property type="match status" value="1"/>
</dbReference>
<dbReference type="InterPro" id="IPR010982">
    <property type="entry name" value="Lambda_DNA-bd_dom_sf"/>
</dbReference>
<evidence type="ECO:0000259" key="10">
    <source>
        <dbReference type="PROSITE" id="PS51179"/>
    </source>
</evidence>
<keyword evidence="7" id="KW-0804">Transcription</keyword>